<dbReference type="OrthoDB" id="5598737at2759"/>
<feature type="region of interest" description="Disordered" evidence="1">
    <location>
        <begin position="1"/>
        <end position="24"/>
    </location>
</feature>
<evidence type="ECO:0000313" key="3">
    <source>
        <dbReference type="Proteomes" id="UP000054558"/>
    </source>
</evidence>
<feature type="compositionally biased region" description="Basic and acidic residues" evidence="1">
    <location>
        <begin position="409"/>
        <end position="418"/>
    </location>
</feature>
<gene>
    <name evidence="2" type="ORF">KFL_003100010</name>
</gene>
<evidence type="ECO:0000313" key="2">
    <source>
        <dbReference type="EMBL" id="GAQ86764.1"/>
    </source>
</evidence>
<evidence type="ECO:0000256" key="1">
    <source>
        <dbReference type="SAM" id="MobiDB-lite"/>
    </source>
</evidence>
<sequence>MQLTTGSSVARVNDPSTPTYDLHPSSQSHNFIVDLQAIQTIPTESLATKCPLCSQTLLKKHQESYQLACRKNHPLRGFAISAPGSLAKGQRKRKPICLECVKRYYGPVTQCANKLTVTVARRSRESVGVAEIWFQRQTQEEAWSQLKELSGEEVGNLEEKAEEDRLAFSGHRKSTAAQEALNRGRKVGEITRSRAQAVCRGAGVRKKASKVVEVPCERAGERVFGVYWNAGSPSPKRTMVHHGEAAQMGWFCEGQKDGCSKTADCSHIREMKGALDRPGGVVKLSKSVFSESQLGLAVTSLRAGLADSWSGNVAHCGRLGTADSDVDRYLAELVVESHERAACAGENCFCKQHPRAFGGIQPDGEPCTARCCTSAKTNGKRDRSGQKGSSGEVAGTAARSIKRRGKSHWAADSEHAEMEQPDAARGSMEEVEPDEDGVPLEGTGRSKDNALRIDDQAPFLVPVCNACACPSSACTHGASTGVAAVLPMNAEGVQLEVPKLVRPTDSWQVHDPEVLLLRNPVRVSELTARDFEELSAAGVLSAPCPRSAPPCGTKWSGLWQRAQIHDLGWSQEVKLRIYCCACPKKHTVHFNGEALGLYAWTRGVVITQVACQFMLRSVQHSGAAFNALVAAARTARRLYNPSATILTEETWRKASLGFFKLCGRQIMECCSLCGPHPEVLLCNGIVGLACADGTRQKGGLAGTDAAQLRPFTAPSRGSDEVNVRKVMEAGSNYCAASLSGGGLKRRFMQQPEIRTLIARYSGHHAADPELGKALSSREYAELLVALDRDDVQVVTEFVPNPDVADTDPVLLQWRRWVRADQVGQMRSKNKAGHELVDGIEREVMQEEACWPPHCPSRWAELLYTLGAPHSVSDDSNLIQHGKALSVVRKLLLGGAANDGDRVVLAEHSPILRRLLDHYGDRYPRFFYPTLHHLYRLTLFRRGAVGLGVGRAGWALSAIEGLDVCVWLGREPNPLTIEQQQAFDFWAARANALLPAVENLSPPARHEYALLPPERTLLNDRLGLKPDGSEPGPLPSDHPYCREQRELGCYPLKGWEQKRPLPQYEPFEDDLGRSRERDEEHRCRSGLTVGEFDAKVALESGVKKNKGLQRHTKGGFVFSCPHCVIYSFHVMLRGESPRDAFTVLYTRLNRRDLPQYLIHDNACKLRAYAMRREPAFFADIRFLVDRFHFHHTTAEAHKCGPSYNTDYYNSVRWVNTSAAESCNAFLVKFKTQAWYRSLVAFMIILPNLVSRRNSALLRVDEPKLRIAGRADTWRASVRQQLLMY</sequence>
<keyword evidence="3" id="KW-1185">Reference proteome</keyword>
<dbReference type="PANTHER" id="PTHR34305">
    <property type="entry name" value="EXPRESSED PROTEIN"/>
    <property type="match status" value="1"/>
</dbReference>
<dbReference type="PANTHER" id="PTHR34305:SF1">
    <property type="entry name" value="SWIM-TYPE DOMAIN-CONTAINING PROTEIN"/>
    <property type="match status" value="1"/>
</dbReference>
<dbReference type="EMBL" id="DF237259">
    <property type="protein sequence ID" value="GAQ86764.1"/>
    <property type="molecule type" value="Genomic_DNA"/>
</dbReference>
<protein>
    <submittedName>
        <fullName evidence="2">Uncharacterized protein</fullName>
    </submittedName>
</protein>
<feature type="compositionally biased region" description="Acidic residues" evidence="1">
    <location>
        <begin position="429"/>
        <end position="438"/>
    </location>
</feature>
<reference evidence="2 3" key="1">
    <citation type="journal article" date="2014" name="Nat. Commun.">
        <title>Klebsormidium flaccidum genome reveals primary factors for plant terrestrial adaptation.</title>
        <authorList>
            <person name="Hori K."/>
            <person name="Maruyama F."/>
            <person name="Fujisawa T."/>
            <person name="Togashi T."/>
            <person name="Yamamoto N."/>
            <person name="Seo M."/>
            <person name="Sato S."/>
            <person name="Yamada T."/>
            <person name="Mori H."/>
            <person name="Tajima N."/>
            <person name="Moriyama T."/>
            <person name="Ikeuchi M."/>
            <person name="Watanabe M."/>
            <person name="Wada H."/>
            <person name="Kobayashi K."/>
            <person name="Saito M."/>
            <person name="Masuda T."/>
            <person name="Sasaki-Sekimoto Y."/>
            <person name="Mashiguchi K."/>
            <person name="Awai K."/>
            <person name="Shimojima M."/>
            <person name="Masuda S."/>
            <person name="Iwai M."/>
            <person name="Nobusawa T."/>
            <person name="Narise T."/>
            <person name="Kondo S."/>
            <person name="Saito H."/>
            <person name="Sato R."/>
            <person name="Murakawa M."/>
            <person name="Ihara Y."/>
            <person name="Oshima-Yamada Y."/>
            <person name="Ohtaka K."/>
            <person name="Satoh M."/>
            <person name="Sonobe K."/>
            <person name="Ishii M."/>
            <person name="Ohtani R."/>
            <person name="Kanamori-Sato M."/>
            <person name="Honoki R."/>
            <person name="Miyazaki D."/>
            <person name="Mochizuki H."/>
            <person name="Umetsu J."/>
            <person name="Higashi K."/>
            <person name="Shibata D."/>
            <person name="Kamiya Y."/>
            <person name="Sato N."/>
            <person name="Nakamura Y."/>
            <person name="Tabata S."/>
            <person name="Ida S."/>
            <person name="Kurokawa K."/>
            <person name="Ohta H."/>
        </authorList>
    </citation>
    <scope>NUCLEOTIDE SEQUENCE [LARGE SCALE GENOMIC DNA]</scope>
    <source>
        <strain evidence="2 3">NIES-2285</strain>
    </source>
</reference>
<dbReference type="STRING" id="105231.A0A1Y1I733"/>
<dbReference type="Proteomes" id="UP000054558">
    <property type="component" value="Unassembled WGS sequence"/>
</dbReference>
<accession>A0A1Y1I733</accession>
<feature type="region of interest" description="Disordered" evidence="1">
    <location>
        <begin position="375"/>
        <end position="447"/>
    </location>
</feature>
<name>A0A1Y1I733_KLENI</name>
<proteinExistence type="predicted"/>
<organism evidence="2 3">
    <name type="scientific">Klebsormidium nitens</name>
    <name type="common">Green alga</name>
    <name type="synonym">Ulothrix nitens</name>
    <dbReference type="NCBI Taxonomy" id="105231"/>
    <lineage>
        <taxon>Eukaryota</taxon>
        <taxon>Viridiplantae</taxon>
        <taxon>Streptophyta</taxon>
        <taxon>Klebsormidiophyceae</taxon>
        <taxon>Klebsormidiales</taxon>
        <taxon>Klebsormidiaceae</taxon>
        <taxon>Klebsormidium</taxon>
    </lineage>
</organism>